<dbReference type="Pfam" id="PF02492">
    <property type="entry name" value="cobW"/>
    <property type="match status" value="1"/>
</dbReference>
<dbReference type="Gene3D" id="3.30.1220.10">
    <property type="entry name" value="CobW-like, C-terminal domain"/>
    <property type="match status" value="1"/>
</dbReference>
<reference evidence="8" key="1">
    <citation type="journal article" date="2019" name="Int. J. Syst. Evol. Microbiol.">
        <title>The Global Catalogue of Microorganisms (GCM) 10K type strain sequencing project: providing services to taxonomists for standard genome sequencing and annotation.</title>
        <authorList>
            <consortium name="The Broad Institute Genomics Platform"/>
            <consortium name="The Broad Institute Genome Sequencing Center for Infectious Disease"/>
            <person name="Wu L."/>
            <person name="Ma J."/>
        </authorList>
    </citation>
    <scope>NUCLEOTIDE SEQUENCE [LARGE SCALE GENOMIC DNA]</scope>
    <source>
        <strain evidence="8">JCM 17688</strain>
    </source>
</reference>
<evidence type="ECO:0000256" key="4">
    <source>
        <dbReference type="ARBA" id="ARBA00034320"/>
    </source>
</evidence>
<dbReference type="Gene3D" id="3.40.50.300">
    <property type="entry name" value="P-loop containing nucleotide triphosphate hydrolases"/>
    <property type="match status" value="1"/>
</dbReference>
<dbReference type="InterPro" id="IPR027417">
    <property type="entry name" value="P-loop_NTPase"/>
</dbReference>
<dbReference type="SUPFAM" id="SSF90002">
    <property type="entry name" value="Hypothetical protein YjiA, C-terminal domain"/>
    <property type="match status" value="1"/>
</dbReference>
<dbReference type="InterPro" id="IPR011629">
    <property type="entry name" value="CobW-like_C"/>
</dbReference>
<keyword evidence="3" id="KW-0143">Chaperone</keyword>
<feature type="domain" description="CobW C-terminal" evidence="6">
    <location>
        <begin position="243"/>
        <end position="326"/>
    </location>
</feature>
<evidence type="ECO:0000256" key="1">
    <source>
        <dbReference type="ARBA" id="ARBA00022741"/>
    </source>
</evidence>
<keyword evidence="1" id="KW-0547">Nucleotide-binding</keyword>
<dbReference type="PANTHER" id="PTHR13748:SF62">
    <property type="entry name" value="COBW DOMAIN-CONTAINING PROTEIN"/>
    <property type="match status" value="1"/>
</dbReference>
<name>A0ABP8K4C6_9ACTN</name>
<dbReference type="CDD" id="cd03112">
    <property type="entry name" value="CobW-like"/>
    <property type="match status" value="1"/>
</dbReference>
<dbReference type="InterPro" id="IPR051316">
    <property type="entry name" value="Zinc-reg_GTPase_activator"/>
</dbReference>
<dbReference type="Pfam" id="PF07683">
    <property type="entry name" value="CobW_C"/>
    <property type="match status" value="1"/>
</dbReference>
<dbReference type="SMART" id="SM00833">
    <property type="entry name" value="CobW_C"/>
    <property type="match status" value="1"/>
</dbReference>
<keyword evidence="8" id="KW-1185">Reference proteome</keyword>
<evidence type="ECO:0000259" key="6">
    <source>
        <dbReference type="SMART" id="SM00833"/>
    </source>
</evidence>
<evidence type="ECO:0000313" key="8">
    <source>
        <dbReference type="Proteomes" id="UP001500635"/>
    </source>
</evidence>
<evidence type="ECO:0000256" key="2">
    <source>
        <dbReference type="ARBA" id="ARBA00022801"/>
    </source>
</evidence>
<dbReference type="EMBL" id="BAABFR010000077">
    <property type="protein sequence ID" value="GAA4400140.1"/>
    <property type="molecule type" value="Genomic_DNA"/>
</dbReference>
<dbReference type="SUPFAM" id="SSF52540">
    <property type="entry name" value="P-loop containing nucleoside triphosphate hydrolases"/>
    <property type="match status" value="1"/>
</dbReference>
<dbReference type="InterPro" id="IPR003495">
    <property type="entry name" value="CobW/HypB/UreG_nucleotide-bd"/>
</dbReference>
<keyword evidence="2" id="KW-0378">Hydrolase</keyword>
<comment type="similarity">
    <text evidence="4">Belongs to the SIMIBI class G3E GTPase family. ZNG1 subfamily.</text>
</comment>
<evidence type="ECO:0000256" key="5">
    <source>
        <dbReference type="ARBA" id="ARBA00049117"/>
    </source>
</evidence>
<comment type="caution">
    <text evidence="7">The sequence shown here is derived from an EMBL/GenBank/DDBJ whole genome shotgun (WGS) entry which is preliminary data.</text>
</comment>
<evidence type="ECO:0000313" key="7">
    <source>
        <dbReference type="EMBL" id="GAA4400140.1"/>
    </source>
</evidence>
<dbReference type="RefSeq" id="WP_344999030.1">
    <property type="nucleotide sequence ID" value="NZ_BAABFR010000077.1"/>
</dbReference>
<accession>A0ABP8K4C6</accession>
<dbReference type="PANTHER" id="PTHR13748">
    <property type="entry name" value="COBW-RELATED"/>
    <property type="match status" value="1"/>
</dbReference>
<dbReference type="InterPro" id="IPR036627">
    <property type="entry name" value="CobW-likC_sf"/>
</dbReference>
<comment type="catalytic activity">
    <reaction evidence="5">
        <text>GTP + H2O = GDP + phosphate + H(+)</text>
        <dbReference type="Rhea" id="RHEA:19669"/>
        <dbReference type="ChEBI" id="CHEBI:15377"/>
        <dbReference type="ChEBI" id="CHEBI:15378"/>
        <dbReference type="ChEBI" id="CHEBI:37565"/>
        <dbReference type="ChEBI" id="CHEBI:43474"/>
        <dbReference type="ChEBI" id="CHEBI:58189"/>
    </reaction>
    <physiologicalReaction direction="left-to-right" evidence="5">
        <dbReference type="Rhea" id="RHEA:19670"/>
    </physiologicalReaction>
</comment>
<organism evidence="7 8">
    <name type="scientific">Tsukamurella soli</name>
    <dbReference type="NCBI Taxonomy" id="644556"/>
    <lineage>
        <taxon>Bacteria</taxon>
        <taxon>Bacillati</taxon>
        <taxon>Actinomycetota</taxon>
        <taxon>Actinomycetes</taxon>
        <taxon>Mycobacteriales</taxon>
        <taxon>Tsukamurellaceae</taxon>
        <taxon>Tsukamurella</taxon>
    </lineage>
</organism>
<gene>
    <name evidence="7" type="ORF">GCM10023147_38430</name>
</gene>
<dbReference type="Proteomes" id="UP001500635">
    <property type="component" value="Unassembled WGS sequence"/>
</dbReference>
<sequence>MSARSAGRDVPVVVLAGYLGAGKSTLLNHLLRVAHGARIGVVVNDFGAVNIDAMLVAGQVDGAVAMSNGCLCCAVDDDELDDALARLAAAGMDAIVVEASGLAEPGALARRIAFSTVRRIAYGGLVYVVDAFSFADTVATHPSLRTHLAIADLVVLNKVDLAPDPDAVAVDVAASGRGAPVVPTVDGALDPTLLFDVAERPADSGPRQLTLDELLREEQGHACGGAGEGGHSHHEHAHLHDGYQAVDVTVESRLDARAVAALLEAPPRGVFRIKGFVEVGDGTRFEVHTVGRHVRTARVPGSGSVLVFVGRGIDADGVRASVVGCAYGPDGAPVPADRQATLSLLRFSPEA</sequence>
<proteinExistence type="inferred from homology"/>
<evidence type="ECO:0000256" key="3">
    <source>
        <dbReference type="ARBA" id="ARBA00023186"/>
    </source>
</evidence>
<protein>
    <submittedName>
        <fullName evidence="7">GTP-binding protein</fullName>
    </submittedName>
</protein>